<feature type="non-terminal residue" evidence="2">
    <location>
        <position position="1"/>
    </location>
</feature>
<evidence type="ECO:0000313" key="3">
    <source>
        <dbReference type="Proteomes" id="UP001066276"/>
    </source>
</evidence>
<keyword evidence="3" id="KW-1185">Reference proteome</keyword>
<evidence type="ECO:0000256" key="1">
    <source>
        <dbReference type="SAM" id="MobiDB-lite"/>
    </source>
</evidence>
<dbReference type="Proteomes" id="UP001066276">
    <property type="component" value="Chromosome 2_1"/>
</dbReference>
<evidence type="ECO:0000313" key="2">
    <source>
        <dbReference type="EMBL" id="KAJ1197086.1"/>
    </source>
</evidence>
<dbReference type="EMBL" id="JANPWB010000003">
    <property type="protein sequence ID" value="KAJ1197086.1"/>
    <property type="molecule type" value="Genomic_DNA"/>
</dbReference>
<feature type="region of interest" description="Disordered" evidence="1">
    <location>
        <begin position="1"/>
        <end position="101"/>
    </location>
</feature>
<name>A0AAV7V897_PLEWA</name>
<gene>
    <name evidence="2" type="ORF">NDU88_000948</name>
</gene>
<proteinExistence type="predicted"/>
<feature type="non-terminal residue" evidence="2">
    <location>
        <position position="101"/>
    </location>
</feature>
<dbReference type="AlphaFoldDB" id="A0AAV7V897"/>
<comment type="caution">
    <text evidence="2">The sequence shown here is derived from an EMBL/GenBank/DDBJ whole genome shotgun (WGS) entry which is preliminary data.</text>
</comment>
<organism evidence="2 3">
    <name type="scientific">Pleurodeles waltl</name>
    <name type="common">Iberian ribbed newt</name>
    <dbReference type="NCBI Taxonomy" id="8319"/>
    <lineage>
        <taxon>Eukaryota</taxon>
        <taxon>Metazoa</taxon>
        <taxon>Chordata</taxon>
        <taxon>Craniata</taxon>
        <taxon>Vertebrata</taxon>
        <taxon>Euteleostomi</taxon>
        <taxon>Amphibia</taxon>
        <taxon>Batrachia</taxon>
        <taxon>Caudata</taxon>
        <taxon>Salamandroidea</taxon>
        <taxon>Salamandridae</taxon>
        <taxon>Pleurodelinae</taxon>
        <taxon>Pleurodeles</taxon>
    </lineage>
</organism>
<reference evidence="2" key="1">
    <citation type="journal article" date="2022" name="bioRxiv">
        <title>Sequencing and chromosome-scale assembly of the giantPleurodeles waltlgenome.</title>
        <authorList>
            <person name="Brown T."/>
            <person name="Elewa A."/>
            <person name="Iarovenko S."/>
            <person name="Subramanian E."/>
            <person name="Araus A.J."/>
            <person name="Petzold A."/>
            <person name="Susuki M."/>
            <person name="Suzuki K.-i.T."/>
            <person name="Hayashi T."/>
            <person name="Toyoda A."/>
            <person name="Oliveira C."/>
            <person name="Osipova E."/>
            <person name="Leigh N.D."/>
            <person name="Simon A."/>
            <person name="Yun M.H."/>
        </authorList>
    </citation>
    <scope>NUCLEOTIDE SEQUENCE</scope>
    <source>
        <strain evidence="2">20211129_DDA</strain>
        <tissue evidence="2">Liver</tissue>
    </source>
</reference>
<accession>A0AAV7V897</accession>
<protein>
    <submittedName>
        <fullName evidence="2">Uncharacterized protein</fullName>
    </submittedName>
</protein>
<sequence>RLPLHAASPKTGRGPAPPSLPPQGGSRLPVLRTGASPGGITSPVRPVAFTRPQRSVLPEAPAHRGGRAAGLLWSQRADPALPLVPDQNRGTQPHPGSAPGS</sequence>